<feature type="binding site" evidence="10">
    <location>
        <position position="81"/>
    </location>
    <ligand>
        <name>Na(+)</name>
        <dbReference type="ChEBI" id="CHEBI:29101"/>
        <note>structural</note>
    </ligand>
</feature>
<dbReference type="PANTHER" id="PTHR28259:SF1">
    <property type="entry name" value="FLUORIDE EXPORT PROTEIN 1-RELATED"/>
    <property type="match status" value="1"/>
</dbReference>
<keyword evidence="3 10" id="KW-0812">Transmembrane</keyword>
<feature type="transmembrane region" description="Helical" evidence="10">
    <location>
        <begin position="38"/>
        <end position="58"/>
    </location>
</feature>
<accession>A0A1I5DVA8</accession>
<evidence type="ECO:0000256" key="9">
    <source>
        <dbReference type="ARBA" id="ARBA00049940"/>
    </source>
</evidence>
<evidence type="ECO:0000256" key="4">
    <source>
        <dbReference type="ARBA" id="ARBA00022989"/>
    </source>
</evidence>
<evidence type="ECO:0000256" key="10">
    <source>
        <dbReference type="HAMAP-Rule" id="MF_00454"/>
    </source>
</evidence>
<keyword evidence="10" id="KW-0915">Sodium</keyword>
<dbReference type="AlphaFoldDB" id="A0A1I5DVA8"/>
<evidence type="ECO:0000313" key="12">
    <source>
        <dbReference type="Proteomes" id="UP000199614"/>
    </source>
</evidence>
<evidence type="ECO:0000256" key="2">
    <source>
        <dbReference type="ARBA" id="ARBA00022475"/>
    </source>
</evidence>
<dbReference type="GO" id="GO:0140114">
    <property type="term" value="P:cellular detoxification of fluoride"/>
    <property type="evidence" value="ECO:0007669"/>
    <property type="project" value="UniProtKB-UniRule"/>
</dbReference>
<dbReference type="HAMAP" id="MF_00454">
    <property type="entry name" value="FluC"/>
    <property type="match status" value="1"/>
</dbReference>
<keyword evidence="5 10" id="KW-0472">Membrane</keyword>
<evidence type="ECO:0000256" key="3">
    <source>
        <dbReference type="ARBA" id="ARBA00022692"/>
    </source>
</evidence>
<dbReference type="GO" id="GO:0005886">
    <property type="term" value="C:plasma membrane"/>
    <property type="evidence" value="ECO:0007669"/>
    <property type="project" value="UniProtKB-SubCell"/>
</dbReference>
<reference evidence="11 12" key="1">
    <citation type="submission" date="2016-10" db="EMBL/GenBank/DDBJ databases">
        <authorList>
            <person name="de Groot N.N."/>
        </authorList>
    </citation>
    <scope>NUCLEOTIDE SEQUENCE [LARGE SCALE GENOMIC DNA]</scope>
    <source>
        <strain evidence="11 12">CGMCC 4.1877</strain>
    </source>
</reference>
<dbReference type="PANTHER" id="PTHR28259">
    <property type="entry name" value="FLUORIDE EXPORT PROTEIN 1-RELATED"/>
    <property type="match status" value="1"/>
</dbReference>
<dbReference type="OrthoDB" id="4408652at2"/>
<keyword evidence="4 10" id="KW-1133">Transmembrane helix</keyword>
<evidence type="ECO:0000313" key="11">
    <source>
        <dbReference type="EMBL" id="SFO03040.1"/>
    </source>
</evidence>
<comment type="activity regulation">
    <text evidence="10">Na(+) is not transported, but it plays an essential structural role and its presence is essential for fluoride channel function.</text>
</comment>
<sequence length="134" mass="13830">MRVPSRARALVAVSAGGVLGAEARYLLGAAFPAEPGAWPWTTFWINITGCLLIGVLYTVLSELATDPHPLLRPSLGVGVLGGYTTFSTWSVETVQLVDRGSYGTALGYAVVSPVTAVLACALAVALTRRIGGAA</sequence>
<keyword evidence="12" id="KW-1185">Reference proteome</keyword>
<evidence type="ECO:0000256" key="6">
    <source>
        <dbReference type="ARBA" id="ARBA00023303"/>
    </source>
</evidence>
<dbReference type="Proteomes" id="UP000199614">
    <property type="component" value="Unassembled WGS sequence"/>
</dbReference>
<comment type="similarity">
    <text evidence="7 10">Belongs to the fluoride channel Fluc/FEX (TC 1.A.43) family.</text>
</comment>
<dbReference type="InterPro" id="IPR003691">
    <property type="entry name" value="FluC"/>
</dbReference>
<keyword evidence="10" id="KW-0813">Transport</keyword>
<proteinExistence type="inferred from homology"/>
<keyword evidence="10" id="KW-0406">Ion transport</keyword>
<comment type="catalytic activity">
    <reaction evidence="8">
        <text>fluoride(in) = fluoride(out)</text>
        <dbReference type="Rhea" id="RHEA:76159"/>
        <dbReference type="ChEBI" id="CHEBI:17051"/>
    </reaction>
    <physiologicalReaction direction="left-to-right" evidence="8">
        <dbReference type="Rhea" id="RHEA:76160"/>
    </physiologicalReaction>
</comment>
<dbReference type="GO" id="GO:0062054">
    <property type="term" value="F:fluoride channel activity"/>
    <property type="evidence" value="ECO:0007669"/>
    <property type="project" value="UniProtKB-UniRule"/>
</dbReference>
<keyword evidence="2 10" id="KW-1003">Cell membrane</keyword>
<dbReference type="GO" id="GO:0046872">
    <property type="term" value="F:metal ion binding"/>
    <property type="evidence" value="ECO:0007669"/>
    <property type="project" value="UniProtKB-KW"/>
</dbReference>
<gene>
    <name evidence="10" type="primary">fluC</name>
    <name evidence="10" type="synonym">crcB</name>
    <name evidence="11" type="ORF">SAMN05216207_102796</name>
</gene>
<evidence type="ECO:0000256" key="8">
    <source>
        <dbReference type="ARBA" id="ARBA00035585"/>
    </source>
</evidence>
<dbReference type="EMBL" id="FOUY01000027">
    <property type="protein sequence ID" value="SFO03040.1"/>
    <property type="molecule type" value="Genomic_DNA"/>
</dbReference>
<comment type="subcellular location">
    <subcellularLocation>
        <location evidence="1 10">Cell membrane</location>
        <topology evidence="1 10">Multi-pass membrane protein</topology>
    </subcellularLocation>
</comment>
<feature type="transmembrane region" description="Helical" evidence="10">
    <location>
        <begin position="70"/>
        <end position="86"/>
    </location>
</feature>
<dbReference type="NCBIfam" id="TIGR00494">
    <property type="entry name" value="crcB"/>
    <property type="match status" value="1"/>
</dbReference>
<keyword evidence="10" id="KW-0479">Metal-binding</keyword>
<feature type="binding site" evidence="10">
    <location>
        <position position="84"/>
    </location>
    <ligand>
        <name>Na(+)</name>
        <dbReference type="ChEBI" id="CHEBI:29101"/>
        <note>structural</note>
    </ligand>
</feature>
<dbReference type="Pfam" id="PF02537">
    <property type="entry name" value="CRCB"/>
    <property type="match status" value="1"/>
</dbReference>
<dbReference type="STRING" id="260086.SAMN05216207_102796"/>
<evidence type="ECO:0000256" key="7">
    <source>
        <dbReference type="ARBA" id="ARBA00035120"/>
    </source>
</evidence>
<protein>
    <recommendedName>
        <fullName evidence="10">Fluoride-specific ion channel FluC</fullName>
    </recommendedName>
</protein>
<evidence type="ECO:0000256" key="1">
    <source>
        <dbReference type="ARBA" id="ARBA00004651"/>
    </source>
</evidence>
<evidence type="ECO:0000256" key="5">
    <source>
        <dbReference type="ARBA" id="ARBA00023136"/>
    </source>
</evidence>
<keyword evidence="6 10" id="KW-0407">Ion channel</keyword>
<name>A0A1I5DVA8_PSUAM</name>
<organism evidence="11 12">
    <name type="scientific">Pseudonocardia ammonioxydans</name>
    <dbReference type="NCBI Taxonomy" id="260086"/>
    <lineage>
        <taxon>Bacteria</taxon>
        <taxon>Bacillati</taxon>
        <taxon>Actinomycetota</taxon>
        <taxon>Actinomycetes</taxon>
        <taxon>Pseudonocardiales</taxon>
        <taxon>Pseudonocardiaceae</taxon>
        <taxon>Pseudonocardia</taxon>
    </lineage>
</organism>
<comment type="function">
    <text evidence="9 10">Fluoride-specific ion channel. Important for reducing fluoride concentration in the cell, thus reducing its toxicity.</text>
</comment>
<feature type="transmembrane region" description="Helical" evidence="10">
    <location>
        <begin position="106"/>
        <end position="126"/>
    </location>
</feature>